<sequence>MTGGDEWAADTALTFDSGVSDELVLNLYTTKTGNSVTINYYVNGVETAYQTDSTQSYGSDYTAIALPVESGYSFSAWSLTGGDEWAADTALTFDSGVSDELVLNLYTTKTGNSVTINYYVNGVETAYQTASQSYGSDYTAIALPVEFGYSFSAWSLEGGGAWAADTALTTDSGVSEFVLNLYTTKTSLSVIINYYDEELYSGPYTTSYGGTVLESEKPEDPESAPDQIFQGWFTQCGPENGNDWGTKWIFGDDDSATKISESYVFEDAANGGALTMNLYACWEDSVAFDANGGKFGENELIRYIAVTTVKESGEPDFGNELGRKGYYLAGWSEDQYADADNLFDFTDEESITGELILYAVWEEAPQYVNVIFHANGGTFTEIEDVTPGIIEQEGETYSIFVLRDEKIPSLSEVTLEKDDLELVCWVTAENIRWEFDDYTPEFIPDDEILNLYAVWSNDEVVFVTFNADGNMQGEFIILSVQEKTNSYTIKIEAGTPVSAPDEYPPSGPVGYVSPRNSELKGWFLEGSEEAWDFSNEVFENMVLIAEWISTSTGSDGPGFGSARVVEYGGSGFNADLPEDSGSMEGYDIDEIPILPDEPADPAPKAYSSWWLLLLLLFLLLVCYGYYRYRKNKKN</sequence>
<keyword evidence="2" id="KW-1133">Transmembrane helix</keyword>
<keyword evidence="2" id="KW-0472">Membrane</keyword>
<dbReference type="Gene3D" id="2.60.40.4270">
    <property type="entry name" value="Listeria-Bacteroides repeat domain"/>
    <property type="match status" value="1"/>
</dbReference>
<reference evidence="3 4" key="1">
    <citation type="submission" date="2023-06" db="EMBL/GenBank/DDBJ databases">
        <title>Genome sequence of Methanimicrococcus sp. At1.</title>
        <authorList>
            <person name="Protasov E."/>
            <person name="Platt K."/>
            <person name="Poehlein A."/>
            <person name="Daniel R."/>
            <person name="Brune A."/>
        </authorList>
    </citation>
    <scope>NUCLEOTIDE SEQUENCE [LARGE SCALE GENOMIC DNA]</scope>
    <source>
        <strain evidence="3 4">At1</strain>
    </source>
</reference>
<accession>A0ABU3VPD8</accession>
<dbReference type="Proteomes" id="UP001272052">
    <property type="component" value="Unassembled WGS sequence"/>
</dbReference>
<comment type="subcellular location">
    <subcellularLocation>
        <location evidence="1">Cell envelope</location>
    </subcellularLocation>
</comment>
<keyword evidence="2" id="KW-0812">Transmembrane</keyword>
<feature type="transmembrane region" description="Helical" evidence="2">
    <location>
        <begin position="608"/>
        <end position="626"/>
    </location>
</feature>
<comment type="caution">
    <text evidence="3">The sequence shown here is derived from an EMBL/GenBank/DDBJ whole genome shotgun (WGS) entry which is preliminary data.</text>
</comment>
<proteinExistence type="predicted"/>
<dbReference type="Pfam" id="PF09479">
    <property type="entry name" value="Flg_new"/>
    <property type="match status" value="3"/>
</dbReference>
<evidence type="ECO:0000256" key="2">
    <source>
        <dbReference type="SAM" id="Phobius"/>
    </source>
</evidence>
<organism evidence="3 4">
    <name type="scientific">Methanimicrococcus hacksteinii</name>
    <dbReference type="NCBI Taxonomy" id="3028293"/>
    <lineage>
        <taxon>Archaea</taxon>
        <taxon>Methanobacteriati</taxon>
        <taxon>Methanobacteriota</taxon>
        <taxon>Stenosarchaea group</taxon>
        <taxon>Methanomicrobia</taxon>
        <taxon>Methanosarcinales</taxon>
        <taxon>Methanosarcinaceae</taxon>
        <taxon>Methanimicrococcus</taxon>
    </lineage>
</organism>
<dbReference type="InterPro" id="IPR042229">
    <property type="entry name" value="Listeria/Bacterioides_rpt_sf"/>
</dbReference>
<evidence type="ECO:0000313" key="3">
    <source>
        <dbReference type="EMBL" id="MDV0445261.1"/>
    </source>
</evidence>
<keyword evidence="4" id="KW-1185">Reference proteome</keyword>
<protein>
    <submittedName>
        <fullName evidence="3">Uncharacterized protein</fullName>
    </submittedName>
</protein>
<gene>
    <name evidence="3" type="ORF">MmiAt1_08290</name>
</gene>
<evidence type="ECO:0000256" key="1">
    <source>
        <dbReference type="ARBA" id="ARBA00004196"/>
    </source>
</evidence>
<evidence type="ECO:0000313" key="4">
    <source>
        <dbReference type="Proteomes" id="UP001272052"/>
    </source>
</evidence>
<dbReference type="InterPro" id="IPR013378">
    <property type="entry name" value="InlB-like_B-rpt"/>
</dbReference>
<dbReference type="EMBL" id="JAWDKC010000015">
    <property type="protein sequence ID" value="MDV0445261.1"/>
    <property type="molecule type" value="Genomic_DNA"/>
</dbReference>
<name>A0ABU3VPD8_9EURY</name>